<proteinExistence type="predicted"/>
<sequence length="80" mass="9207">MSLELVHGKGFRDLATRFHTSPTIIMCRFDEITASKMKETQALPKVIAIDEYKWDAGNEKYQTVIADPINRKPLEICQRP</sequence>
<reference evidence="1 2" key="1">
    <citation type="journal article" date="2001" name="FEMS Microbiol. Lett.">
        <title>Oceanobacillus iheyensis gen. nov., sp. nov., a deep-sea extremely halotolerant and alkaliphilic species isolated from a depth of 1050 m on the Iheya Ridge.</title>
        <authorList>
            <person name="Lu J."/>
            <person name="Nogi Y."/>
            <person name="Takami H."/>
        </authorList>
    </citation>
    <scope>NUCLEOTIDE SEQUENCE [LARGE SCALE GENOMIC DNA]</scope>
    <source>
        <strain evidence="2">DSM 14371 / CIP 107618 / JCM 11309 / KCTC 3954 / HTE831</strain>
    </source>
</reference>
<accession>Q8CV48</accession>
<dbReference type="Proteomes" id="UP000000822">
    <property type="component" value="Chromosome"/>
</dbReference>
<name>Q8CV48_OCEIH</name>
<organism evidence="1 2">
    <name type="scientific">Oceanobacillus iheyensis (strain DSM 14371 / CIP 107618 / JCM 11309 / KCTC 3954 / HTE831)</name>
    <dbReference type="NCBI Taxonomy" id="221109"/>
    <lineage>
        <taxon>Bacteria</taxon>
        <taxon>Bacillati</taxon>
        <taxon>Bacillota</taxon>
        <taxon>Bacilli</taxon>
        <taxon>Bacillales</taxon>
        <taxon>Bacillaceae</taxon>
        <taxon>Oceanobacillus</taxon>
    </lineage>
</organism>
<evidence type="ECO:0000313" key="1">
    <source>
        <dbReference type="EMBL" id="BAC12865.1"/>
    </source>
</evidence>
<dbReference type="KEGG" id="oih:OB0909"/>
<evidence type="ECO:0000313" key="2">
    <source>
        <dbReference type="Proteomes" id="UP000000822"/>
    </source>
</evidence>
<dbReference type="HOGENOM" id="CLU_2586249_0_0_9"/>
<keyword evidence="2" id="KW-1185">Reference proteome</keyword>
<reference evidence="1 2" key="2">
    <citation type="journal article" date="2002" name="Nucleic Acids Res.">
        <title>Genome sequence of Oceanobacillus iheyensis isolated from the Iheya Ridge and its unexpected adaptive capabilities to extreme environments.</title>
        <authorList>
            <person name="Takami H."/>
            <person name="Takaki Y."/>
            <person name="Uchiyama I."/>
        </authorList>
    </citation>
    <scope>NUCLEOTIDE SEQUENCE [LARGE SCALE GENOMIC DNA]</scope>
    <source>
        <strain evidence="2">DSM 14371 / CIP 107618 / JCM 11309 / KCTC 3954 / HTE831</strain>
    </source>
</reference>
<gene>
    <name evidence="1" type="ordered locus">OB0909</name>
</gene>
<dbReference type="AlphaFoldDB" id="Q8CV48"/>
<protein>
    <submittedName>
        <fullName evidence="1">Transposase for IS652 (Divided with OB0908, OB0909, and OB0910)</fullName>
    </submittedName>
</protein>
<dbReference type="STRING" id="221109.gene:10733147"/>
<dbReference type="eggNOG" id="COG3464">
    <property type="taxonomic scope" value="Bacteria"/>
</dbReference>
<dbReference type="EMBL" id="BA000028">
    <property type="protein sequence ID" value="BAC12865.1"/>
    <property type="molecule type" value="Genomic_DNA"/>
</dbReference>